<dbReference type="PROSITE" id="PS00646">
    <property type="entry name" value="RIBOSOMAL_S13_1"/>
    <property type="match status" value="1"/>
</dbReference>
<proteinExistence type="inferred from homology"/>
<evidence type="ECO:0000313" key="8">
    <source>
        <dbReference type="Proteomes" id="UP000640274"/>
    </source>
</evidence>
<keyword evidence="2" id="KW-0820">tRNA-binding</keyword>
<evidence type="ECO:0000256" key="3">
    <source>
        <dbReference type="ARBA" id="ARBA00022980"/>
    </source>
</evidence>
<dbReference type="PROSITE" id="PS50159">
    <property type="entry name" value="RIBOSOMAL_S13_2"/>
    <property type="match status" value="1"/>
</dbReference>
<comment type="caution">
    <text evidence="7">The sequence shown here is derived from an EMBL/GenBank/DDBJ whole genome shotgun (WGS) entry which is preliminary data.</text>
</comment>
<protein>
    <recommendedName>
        <fullName evidence="5">30S ribosomal protein S13</fullName>
    </recommendedName>
</protein>
<name>A0A934J7F0_9BACL</name>
<dbReference type="GO" id="GO:0006412">
    <property type="term" value="P:translation"/>
    <property type="evidence" value="ECO:0007669"/>
    <property type="project" value="InterPro"/>
</dbReference>
<evidence type="ECO:0000256" key="6">
    <source>
        <dbReference type="RuleBase" id="RU003830"/>
    </source>
</evidence>
<evidence type="ECO:0000256" key="1">
    <source>
        <dbReference type="ARBA" id="ARBA00008080"/>
    </source>
</evidence>
<dbReference type="GO" id="GO:0000049">
    <property type="term" value="F:tRNA binding"/>
    <property type="evidence" value="ECO:0007669"/>
    <property type="project" value="UniProtKB-KW"/>
</dbReference>
<dbReference type="Proteomes" id="UP000640274">
    <property type="component" value="Unassembled WGS sequence"/>
</dbReference>
<dbReference type="InterPro" id="IPR010979">
    <property type="entry name" value="Ribosomal_uS13-like_H2TH"/>
</dbReference>
<evidence type="ECO:0000256" key="2">
    <source>
        <dbReference type="ARBA" id="ARBA00022555"/>
    </source>
</evidence>
<dbReference type="EMBL" id="JAELUP010000049">
    <property type="protein sequence ID" value="MBJ6361777.1"/>
    <property type="molecule type" value="Genomic_DNA"/>
</dbReference>
<dbReference type="GO" id="GO:0015935">
    <property type="term" value="C:small ribosomal subunit"/>
    <property type="evidence" value="ECO:0007669"/>
    <property type="project" value="TreeGrafter"/>
</dbReference>
<dbReference type="GO" id="GO:0003735">
    <property type="term" value="F:structural constituent of ribosome"/>
    <property type="evidence" value="ECO:0007669"/>
    <property type="project" value="InterPro"/>
</dbReference>
<reference evidence="7" key="1">
    <citation type="submission" date="2020-12" db="EMBL/GenBank/DDBJ databases">
        <authorList>
            <person name="Huq M.A."/>
        </authorList>
    </citation>
    <scope>NUCLEOTIDE SEQUENCE</scope>
    <source>
        <strain evidence="7">MAHUQ-46</strain>
    </source>
</reference>
<dbReference type="Gene3D" id="4.10.910.10">
    <property type="entry name" value="30s ribosomal protein s13, domain 2"/>
    <property type="match status" value="1"/>
</dbReference>
<keyword evidence="8" id="KW-1185">Reference proteome</keyword>
<dbReference type="AlphaFoldDB" id="A0A934J7F0"/>
<dbReference type="Pfam" id="PF00416">
    <property type="entry name" value="Ribosomal_S13"/>
    <property type="match status" value="1"/>
</dbReference>
<keyword evidence="4 6" id="KW-0687">Ribonucleoprotein</keyword>
<organism evidence="7 8">
    <name type="scientific">Paenibacillus roseus</name>
    <dbReference type="NCBI Taxonomy" id="2798579"/>
    <lineage>
        <taxon>Bacteria</taxon>
        <taxon>Bacillati</taxon>
        <taxon>Bacillota</taxon>
        <taxon>Bacilli</taxon>
        <taxon>Bacillales</taxon>
        <taxon>Paenibacillaceae</taxon>
        <taxon>Paenibacillus</taxon>
    </lineage>
</organism>
<dbReference type="InterPro" id="IPR001892">
    <property type="entry name" value="Ribosomal_uS13"/>
</dbReference>
<keyword evidence="2" id="KW-0694">RNA-binding</keyword>
<dbReference type="InterPro" id="IPR018269">
    <property type="entry name" value="Ribosomal_uS13_CS"/>
</dbReference>
<gene>
    <name evidence="7" type="primary">rpsM</name>
    <name evidence="7" type="ORF">JFN88_10905</name>
</gene>
<dbReference type="InterPro" id="IPR027437">
    <property type="entry name" value="Rbsml_uS13_C"/>
</dbReference>
<dbReference type="PANTHER" id="PTHR10871:SF1">
    <property type="entry name" value="SMALL RIBOSOMAL SUBUNIT PROTEIN US13M"/>
    <property type="match status" value="1"/>
</dbReference>
<dbReference type="PIRSF" id="PIRSF002134">
    <property type="entry name" value="Ribosomal_S13"/>
    <property type="match status" value="1"/>
</dbReference>
<evidence type="ECO:0000313" key="7">
    <source>
        <dbReference type="EMBL" id="MBJ6361777.1"/>
    </source>
</evidence>
<sequence length="120" mass="13815">MFLHYTNLNEKKQLVFALTNIFGIHKHHALQICDILGVCPTTRLGDLPGAKITSLSQLLSFNYEKGIDVKRYRLQDIQLLIDIGSYRGIRHTLGLPVRGQRTHRNAHTARRMNKKRNNIV</sequence>
<keyword evidence="3 6" id="KW-0689">Ribosomal protein</keyword>
<dbReference type="Gene3D" id="1.10.8.50">
    <property type="match status" value="1"/>
</dbReference>
<dbReference type="SUPFAM" id="SSF46946">
    <property type="entry name" value="S13-like H2TH domain"/>
    <property type="match status" value="1"/>
</dbReference>
<accession>A0A934J7F0</accession>
<evidence type="ECO:0000256" key="4">
    <source>
        <dbReference type="ARBA" id="ARBA00023274"/>
    </source>
</evidence>
<dbReference type="PANTHER" id="PTHR10871">
    <property type="entry name" value="30S RIBOSOMAL PROTEIN S13/40S RIBOSOMAL PROTEIN S18"/>
    <property type="match status" value="1"/>
</dbReference>
<comment type="similarity">
    <text evidence="1 6">Belongs to the universal ribosomal protein uS13 family.</text>
</comment>
<evidence type="ECO:0000256" key="5">
    <source>
        <dbReference type="ARBA" id="ARBA00035315"/>
    </source>
</evidence>